<keyword evidence="1" id="KW-0812">Transmembrane</keyword>
<evidence type="ECO:0000256" key="1">
    <source>
        <dbReference type="SAM" id="Phobius"/>
    </source>
</evidence>
<feature type="chain" id="PRO_5043919603" evidence="2">
    <location>
        <begin position="19"/>
        <end position="336"/>
    </location>
</feature>
<feature type="transmembrane region" description="Helical" evidence="1">
    <location>
        <begin position="171"/>
        <end position="189"/>
    </location>
</feature>
<keyword evidence="2" id="KW-0732">Signal</keyword>
<protein>
    <submittedName>
        <fullName evidence="3">Uncharacterized protein</fullName>
    </submittedName>
</protein>
<comment type="caution">
    <text evidence="3">The sequence shown here is derived from an EMBL/GenBank/DDBJ whole genome shotgun (WGS) entry which is preliminary data.</text>
</comment>
<feature type="transmembrane region" description="Helical" evidence="1">
    <location>
        <begin position="255"/>
        <end position="274"/>
    </location>
</feature>
<name>A0AAU9JKU8_9CILI</name>
<accession>A0AAU9JKU8</accession>
<evidence type="ECO:0000313" key="3">
    <source>
        <dbReference type="EMBL" id="CAG9322365.1"/>
    </source>
</evidence>
<feature type="transmembrane region" description="Helical" evidence="1">
    <location>
        <begin position="90"/>
        <end position="108"/>
    </location>
</feature>
<keyword evidence="1" id="KW-1133">Transmembrane helix</keyword>
<feature type="transmembrane region" description="Helical" evidence="1">
    <location>
        <begin position="201"/>
        <end position="234"/>
    </location>
</feature>
<proteinExistence type="predicted"/>
<reference evidence="3" key="1">
    <citation type="submission" date="2021-09" db="EMBL/GenBank/DDBJ databases">
        <authorList>
            <consortium name="AG Swart"/>
            <person name="Singh M."/>
            <person name="Singh A."/>
            <person name="Seah K."/>
            <person name="Emmerich C."/>
        </authorList>
    </citation>
    <scope>NUCLEOTIDE SEQUENCE</scope>
    <source>
        <strain evidence="3">ATCC30299</strain>
    </source>
</reference>
<evidence type="ECO:0000313" key="4">
    <source>
        <dbReference type="Proteomes" id="UP001162131"/>
    </source>
</evidence>
<sequence length="336" mass="39912">MAIWVILFSLIIFDLFYALKFLSPSWNDEKLIYNCFFLFFINYIPLELFEAYKNEIYIFEENTFVININPKDYLLISWNWFLSFLKYSSIIYWYGFWVTGFMALVVVYKHSEIKPAYRSSLFAVINSIFYLLYFMLAILRSNEYLTLYVISIGISILTLIKLIHYNLNKQYLFILMIVATILTLKRTFYNNFDIFDISWSLLIFCFSALLVYTLSFYFLMSYACAFAFLAWTWAEVQEKRKTLIHIEQSLLKISKIKALIVFFTYAMYLTYNLVTNLWGELWVLKEIMFIIAADGIAGGLIYPEDGNSSRTSQDFLNFCSVYCQVLTFRAIFRVII</sequence>
<gene>
    <name evidence="3" type="ORF">BSTOLATCC_MIC31501</name>
</gene>
<evidence type="ECO:0000256" key="2">
    <source>
        <dbReference type="SAM" id="SignalP"/>
    </source>
</evidence>
<dbReference type="AlphaFoldDB" id="A0AAU9JKU8"/>
<dbReference type="EMBL" id="CAJZBQ010000032">
    <property type="protein sequence ID" value="CAG9322365.1"/>
    <property type="molecule type" value="Genomic_DNA"/>
</dbReference>
<keyword evidence="1" id="KW-0472">Membrane</keyword>
<keyword evidence="4" id="KW-1185">Reference proteome</keyword>
<dbReference type="Proteomes" id="UP001162131">
    <property type="component" value="Unassembled WGS sequence"/>
</dbReference>
<feature type="transmembrane region" description="Helical" evidence="1">
    <location>
        <begin position="145"/>
        <end position="164"/>
    </location>
</feature>
<organism evidence="3 4">
    <name type="scientific">Blepharisma stoltei</name>
    <dbReference type="NCBI Taxonomy" id="1481888"/>
    <lineage>
        <taxon>Eukaryota</taxon>
        <taxon>Sar</taxon>
        <taxon>Alveolata</taxon>
        <taxon>Ciliophora</taxon>
        <taxon>Postciliodesmatophora</taxon>
        <taxon>Heterotrichea</taxon>
        <taxon>Heterotrichida</taxon>
        <taxon>Blepharismidae</taxon>
        <taxon>Blepharisma</taxon>
    </lineage>
</organism>
<feature type="transmembrane region" description="Helical" evidence="1">
    <location>
        <begin position="120"/>
        <end position="139"/>
    </location>
</feature>
<feature type="signal peptide" evidence="2">
    <location>
        <begin position="1"/>
        <end position="18"/>
    </location>
</feature>